<protein>
    <submittedName>
        <fullName evidence="2">Ribonuclease H-like domain</fullName>
    </submittedName>
</protein>
<dbReference type="RefSeq" id="WP_182482084.1">
    <property type="nucleotide sequence ID" value="NZ_UNQJ01000030.1"/>
</dbReference>
<evidence type="ECO:0000313" key="2">
    <source>
        <dbReference type="EMBL" id="SYZ34558.1"/>
    </source>
</evidence>
<sequence>LYPIEGNQNTEQIILALERLQRETRTEKIAVVLDNARFHHAKALTGLYEPGQLLERITPIFLPPYAPDHNPVEHVWNTAKTNIANIQRETPDQTFGAFASYVTGRTFDYDFEHLPKPQPETDLVS</sequence>
<dbReference type="InterPro" id="IPR036397">
    <property type="entry name" value="RNaseH_sf"/>
</dbReference>
<dbReference type="InterPro" id="IPR038717">
    <property type="entry name" value="Tc1-like_DDE_dom"/>
</dbReference>
<accession>A0A383S994</accession>
<name>A0A383S994_9ACTN</name>
<dbReference type="AlphaFoldDB" id="A0A383S994"/>
<feature type="domain" description="Tc1-like transposase DDE" evidence="1">
    <location>
        <begin position="5"/>
        <end position="90"/>
    </location>
</feature>
<dbReference type="GO" id="GO:0003676">
    <property type="term" value="F:nucleic acid binding"/>
    <property type="evidence" value="ECO:0007669"/>
    <property type="project" value="InterPro"/>
</dbReference>
<reference evidence="3" key="1">
    <citation type="submission" date="2018-08" db="EMBL/GenBank/DDBJ databases">
        <authorList>
            <person name="Hornung B."/>
        </authorList>
    </citation>
    <scope>NUCLEOTIDE SEQUENCE [LARGE SCALE GENOMIC DNA]</scope>
</reference>
<gene>
    <name evidence="2" type="ORF">PROPAUS_2575</name>
</gene>
<evidence type="ECO:0000313" key="3">
    <source>
        <dbReference type="Proteomes" id="UP000263928"/>
    </source>
</evidence>
<keyword evidence="3" id="KW-1185">Reference proteome</keyword>
<feature type="non-terminal residue" evidence="2">
    <location>
        <position position="1"/>
    </location>
</feature>
<proteinExistence type="predicted"/>
<dbReference type="EMBL" id="UNQJ01000030">
    <property type="protein sequence ID" value="SYZ34558.1"/>
    <property type="molecule type" value="Genomic_DNA"/>
</dbReference>
<dbReference type="Pfam" id="PF13358">
    <property type="entry name" value="DDE_3"/>
    <property type="match status" value="1"/>
</dbReference>
<dbReference type="Gene3D" id="3.30.420.10">
    <property type="entry name" value="Ribonuclease H-like superfamily/Ribonuclease H"/>
    <property type="match status" value="1"/>
</dbReference>
<dbReference type="Proteomes" id="UP000263928">
    <property type="component" value="Unassembled WGS sequence"/>
</dbReference>
<evidence type="ECO:0000259" key="1">
    <source>
        <dbReference type="Pfam" id="PF13358"/>
    </source>
</evidence>
<organism evidence="2 3">
    <name type="scientific">Propionibacterium australiense</name>
    <dbReference type="NCBI Taxonomy" id="119981"/>
    <lineage>
        <taxon>Bacteria</taxon>
        <taxon>Bacillati</taxon>
        <taxon>Actinomycetota</taxon>
        <taxon>Actinomycetes</taxon>
        <taxon>Propionibacteriales</taxon>
        <taxon>Propionibacteriaceae</taxon>
        <taxon>Propionibacterium</taxon>
    </lineage>
</organism>